<comment type="function">
    <text evidence="1">Stereospecific condensation of phosphoenolpyruvate (PEP) and D-erythrose-4-phosphate (E4P) giving rise to 3-deoxy-D-arabino-heptulosonate-7-phosphate (DAHP).</text>
</comment>
<keyword evidence="5" id="KW-0028">Amino-acid biosynthesis</keyword>
<gene>
    <name evidence="13" type="ORF">GCM10025864_08670</name>
</gene>
<evidence type="ECO:0000256" key="11">
    <source>
        <dbReference type="ARBA" id="ARBA00047508"/>
    </source>
</evidence>
<evidence type="ECO:0000259" key="12">
    <source>
        <dbReference type="Pfam" id="PF00793"/>
    </source>
</evidence>
<comment type="similarity">
    <text evidence="3">Belongs to the class-I DAHP synthase family.</text>
</comment>
<dbReference type="PANTHER" id="PTHR21225">
    <property type="entry name" value="PHOSPHO-2-DEHYDRO-3-DEOXYHEPTONATE ALDOLASE DAHP SYNTHETASE"/>
    <property type="match status" value="1"/>
</dbReference>
<dbReference type="Proteomes" id="UP001157091">
    <property type="component" value="Unassembled WGS sequence"/>
</dbReference>
<evidence type="ECO:0000256" key="10">
    <source>
        <dbReference type="ARBA" id="ARBA00032193"/>
    </source>
</evidence>
<keyword evidence="7" id="KW-0057">Aromatic amino acid biosynthesis</keyword>
<evidence type="ECO:0000256" key="3">
    <source>
        <dbReference type="ARBA" id="ARBA00007985"/>
    </source>
</evidence>
<comment type="catalytic activity">
    <reaction evidence="11">
        <text>D-erythrose 4-phosphate + phosphoenolpyruvate + H2O = 7-phospho-2-dehydro-3-deoxy-D-arabino-heptonate + phosphate</text>
        <dbReference type="Rhea" id="RHEA:14717"/>
        <dbReference type="ChEBI" id="CHEBI:15377"/>
        <dbReference type="ChEBI" id="CHEBI:16897"/>
        <dbReference type="ChEBI" id="CHEBI:43474"/>
        <dbReference type="ChEBI" id="CHEBI:58394"/>
        <dbReference type="ChEBI" id="CHEBI:58702"/>
        <dbReference type="EC" id="2.5.1.54"/>
    </reaction>
</comment>
<dbReference type="InterPro" id="IPR006219">
    <property type="entry name" value="DAHP_synth_1"/>
</dbReference>
<dbReference type="Gene3D" id="3.20.20.70">
    <property type="entry name" value="Aldolase class I"/>
    <property type="match status" value="1"/>
</dbReference>
<dbReference type="Pfam" id="PF00793">
    <property type="entry name" value="DAHP_synth_1"/>
    <property type="match status" value="1"/>
</dbReference>
<evidence type="ECO:0000256" key="1">
    <source>
        <dbReference type="ARBA" id="ARBA00003726"/>
    </source>
</evidence>
<dbReference type="PANTHER" id="PTHR21225:SF12">
    <property type="entry name" value="PHOSPHO-2-DEHYDRO-3-DEOXYHEPTONATE ALDOLASE, TYROSINE-INHIBITED"/>
    <property type="match status" value="1"/>
</dbReference>
<name>A0ABQ6HZH5_9MICO</name>
<sequence>MRELAARLATGERGITGLMMESFIEAGAQAPAPSGLVYGKSVTDKCIDWPTTADLLRELAGSVRARRAL</sequence>
<evidence type="ECO:0000313" key="14">
    <source>
        <dbReference type="Proteomes" id="UP001157091"/>
    </source>
</evidence>
<evidence type="ECO:0000313" key="13">
    <source>
        <dbReference type="EMBL" id="GMA23108.1"/>
    </source>
</evidence>
<evidence type="ECO:0000256" key="6">
    <source>
        <dbReference type="ARBA" id="ARBA00022679"/>
    </source>
</evidence>
<dbReference type="SUPFAM" id="SSF51569">
    <property type="entry name" value="Aldolase"/>
    <property type="match status" value="1"/>
</dbReference>
<keyword evidence="6" id="KW-0808">Transferase</keyword>
<comment type="pathway">
    <text evidence="2">Metabolic intermediate biosynthesis; chorismate biosynthesis; chorismate from D-erythrose 4-phosphate and phosphoenolpyruvate: step 1/7.</text>
</comment>
<organism evidence="13 14">
    <name type="scientific">Luteimicrobium album</name>
    <dbReference type="NCBI Taxonomy" id="1054550"/>
    <lineage>
        <taxon>Bacteria</taxon>
        <taxon>Bacillati</taxon>
        <taxon>Actinomycetota</taxon>
        <taxon>Actinomycetes</taxon>
        <taxon>Micrococcales</taxon>
        <taxon>Luteimicrobium</taxon>
    </lineage>
</organism>
<evidence type="ECO:0000256" key="7">
    <source>
        <dbReference type="ARBA" id="ARBA00023141"/>
    </source>
</evidence>
<dbReference type="InterPro" id="IPR006218">
    <property type="entry name" value="DAHP1/KDSA"/>
</dbReference>
<dbReference type="EMBL" id="BSUK01000001">
    <property type="protein sequence ID" value="GMA23108.1"/>
    <property type="molecule type" value="Genomic_DNA"/>
</dbReference>
<keyword evidence="14" id="KW-1185">Reference proteome</keyword>
<evidence type="ECO:0000256" key="9">
    <source>
        <dbReference type="ARBA" id="ARBA00031349"/>
    </source>
</evidence>
<proteinExistence type="inferred from homology"/>
<reference evidence="14" key="1">
    <citation type="journal article" date="2019" name="Int. J. Syst. Evol. Microbiol.">
        <title>The Global Catalogue of Microorganisms (GCM) 10K type strain sequencing project: providing services to taxonomists for standard genome sequencing and annotation.</title>
        <authorList>
            <consortium name="The Broad Institute Genomics Platform"/>
            <consortium name="The Broad Institute Genome Sequencing Center for Infectious Disease"/>
            <person name="Wu L."/>
            <person name="Ma J."/>
        </authorList>
    </citation>
    <scope>NUCLEOTIDE SEQUENCE [LARGE SCALE GENOMIC DNA]</scope>
    <source>
        <strain evidence="14">NBRC 106348</strain>
    </source>
</reference>
<evidence type="ECO:0000256" key="4">
    <source>
        <dbReference type="ARBA" id="ARBA00012694"/>
    </source>
</evidence>
<protein>
    <recommendedName>
        <fullName evidence="4">3-deoxy-7-phosphoheptulonate synthase</fullName>
        <ecNumber evidence="4">2.5.1.54</ecNumber>
    </recommendedName>
    <alternativeName>
        <fullName evidence="10">3-deoxy-D-arabino-heptulosonate 7-phosphate synthase</fullName>
    </alternativeName>
    <alternativeName>
        <fullName evidence="9">DAHP synthase</fullName>
    </alternativeName>
    <alternativeName>
        <fullName evidence="8">Phospho-2-keto-3-deoxyheptonate aldolase</fullName>
    </alternativeName>
</protein>
<comment type="caution">
    <text evidence="13">The sequence shown here is derived from an EMBL/GenBank/DDBJ whole genome shotgun (WGS) entry which is preliminary data.</text>
</comment>
<dbReference type="InterPro" id="IPR013785">
    <property type="entry name" value="Aldolase_TIM"/>
</dbReference>
<evidence type="ECO:0000256" key="8">
    <source>
        <dbReference type="ARBA" id="ARBA00031111"/>
    </source>
</evidence>
<evidence type="ECO:0000256" key="2">
    <source>
        <dbReference type="ARBA" id="ARBA00004688"/>
    </source>
</evidence>
<accession>A0ABQ6HZH5</accession>
<feature type="domain" description="DAHP synthetase I/KDSA" evidence="12">
    <location>
        <begin position="5"/>
        <end position="55"/>
    </location>
</feature>
<dbReference type="EC" id="2.5.1.54" evidence="4"/>
<evidence type="ECO:0000256" key="5">
    <source>
        <dbReference type="ARBA" id="ARBA00022605"/>
    </source>
</evidence>